<gene>
    <name evidence="2" type="ORF">TPC1_13815</name>
</gene>
<dbReference type="Pfam" id="PF08553">
    <property type="entry name" value="VID27"/>
    <property type="match status" value="1"/>
</dbReference>
<accession>A0A146KEN4</accession>
<feature type="domain" description="Vacuolar import/degradation Vid27 C-terminal" evidence="1">
    <location>
        <begin position="383"/>
        <end position="495"/>
    </location>
</feature>
<organism evidence="2">
    <name type="scientific">Trepomonas sp. PC1</name>
    <dbReference type="NCBI Taxonomy" id="1076344"/>
    <lineage>
        <taxon>Eukaryota</taxon>
        <taxon>Metamonada</taxon>
        <taxon>Diplomonadida</taxon>
        <taxon>Hexamitidae</taxon>
        <taxon>Hexamitinae</taxon>
        <taxon>Trepomonas</taxon>
    </lineage>
</organism>
<protein>
    <recommendedName>
        <fullName evidence="1">Vacuolar import/degradation Vid27 C-terminal domain-containing protein</fullName>
    </recommendedName>
</protein>
<name>A0A146KEN4_9EUKA</name>
<dbReference type="InterPro" id="IPR013863">
    <property type="entry name" value="VID27_C"/>
</dbReference>
<dbReference type="InterPro" id="IPR036322">
    <property type="entry name" value="WD40_repeat_dom_sf"/>
</dbReference>
<dbReference type="AlphaFoldDB" id="A0A146KEN4"/>
<evidence type="ECO:0000313" key="2">
    <source>
        <dbReference type="EMBL" id="JAP93769.1"/>
    </source>
</evidence>
<proteinExistence type="predicted"/>
<dbReference type="EMBL" id="GDID01002837">
    <property type="protein sequence ID" value="JAP93769.1"/>
    <property type="molecule type" value="Transcribed_RNA"/>
</dbReference>
<evidence type="ECO:0000259" key="1">
    <source>
        <dbReference type="Pfam" id="PF08553"/>
    </source>
</evidence>
<sequence>MSFVEGSVEILKDTKFVPFLAKAQFKFKLELVFPIVQVFDASEMKSEFFKMKNIIQAVQFVDSGVRAIRIETPHGVLQLTMLKVFSEFSHQFLPKQSADKVIDEIVARAQQQYNDQQKPYVFHLNQKLKPAQMDFQDQFDAEFAVQTENSYKRMCGYVNVSVSQPAESMQKMNVKLPFLIFDSEFSGVFVQQICQQTVFEFIDAEKQFDLVVDDISVSVQIDDLNEYQKFKKCFLAQLQSQFEYNQDDFEYIQPPSMKQLSQLFEDNEAVESGPRFKKNVKNVEIKSKTAISSVDDLVFMYTNDIQSEFLLKDIEKKNFSGKVKQDFNQQNLLASDEQKLLLFDTQKQMTSQEIVHIVQNTQSVTTKFLDFSAGDCQNLLNMQLSSSNAIVGISTNSLFVIDRRLQQKSSVFEAVQKAGNSFTKIVISSKGSAIICNQQGEIYFYNKNTQRAANKLPGTGFCPVGMCLSDCENYLLVTFENFVVIHQLQTENGHFLSQQIKVVDRKKPLYCKLDIEEQIKLGVKKNGLKTAFMTQNLVISGCKNHILVWDLAELLKGEGKARKKLMEKGIVGVGQMGKKCTVGFENGWGWFE</sequence>
<dbReference type="SUPFAM" id="SSF50978">
    <property type="entry name" value="WD40 repeat-like"/>
    <property type="match status" value="1"/>
</dbReference>
<reference evidence="2" key="1">
    <citation type="submission" date="2015-07" db="EMBL/GenBank/DDBJ databases">
        <title>Adaptation to a free-living lifestyle via gene acquisitions in the diplomonad Trepomonas sp. PC1.</title>
        <authorList>
            <person name="Xu F."/>
            <person name="Jerlstrom-Hultqvist J."/>
            <person name="Kolisko M."/>
            <person name="Simpson A.G.B."/>
            <person name="Roger A.J."/>
            <person name="Svard S.G."/>
            <person name="Andersson J.O."/>
        </authorList>
    </citation>
    <scope>NUCLEOTIDE SEQUENCE</scope>
    <source>
        <strain evidence="2">PC1</strain>
    </source>
</reference>